<evidence type="ECO:0000256" key="1">
    <source>
        <dbReference type="ARBA" id="ARBA00023015"/>
    </source>
</evidence>
<keyword evidence="2" id="KW-0238">DNA-binding</keyword>
<dbReference type="InterPro" id="IPR020449">
    <property type="entry name" value="Tscrpt_reg_AraC-type_HTH"/>
</dbReference>
<evidence type="ECO:0000313" key="5">
    <source>
        <dbReference type="EMBL" id="MFD2311104.1"/>
    </source>
</evidence>
<dbReference type="Pfam" id="PF20240">
    <property type="entry name" value="DUF6597"/>
    <property type="match status" value="1"/>
</dbReference>
<dbReference type="PRINTS" id="PR00032">
    <property type="entry name" value="HTHARAC"/>
</dbReference>
<dbReference type="InterPro" id="IPR050204">
    <property type="entry name" value="AraC_XylS_family_regulators"/>
</dbReference>
<evidence type="ECO:0000256" key="2">
    <source>
        <dbReference type="ARBA" id="ARBA00023125"/>
    </source>
</evidence>
<dbReference type="RefSeq" id="WP_265721173.1">
    <property type="nucleotide sequence ID" value="NZ_JAPIVK010000009.1"/>
</dbReference>
<dbReference type="InterPro" id="IPR009057">
    <property type="entry name" value="Homeodomain-like_sf"/>
</dbReference>
<dbReference type="SMART" id="SM00342">
    <property type="entry name" value="HTH_ARAC"/>
    <property type="match status" value="1"/>
</dbReference>
<dbReference type="InterPro" id="IPR046532">
    <property type="entry name" value="DUF6597"/>
</dbReference>
<comment type="caution">
    <text evidence="5">The sequence shown here is derived from an EMBL/GenBank/DDBJ whole genome shotgun (WGS) entry which is preliminary data.</text>
</comment>
<protein>
    <submittedName>
        <fullName evidence="5">Helix-turn-helix domain-containing protein</fullName>
    </submittedName>
</protein>
<reference evidence="6" key="1">
    <citation type="journal article" date="2019" name="Int. J. Syst. Evol. Microbiol.">
        <title>The Global Catalogue of Microorganisms (GCM) 10K type strain sequencing project: providing services to taxonomists for standard genome sequencing and annotation.</title>
        <authorList>
            <consortium name="The Broad Institute Genomics Platform"/>
            <consortium name="The Broad Institute Genome Sequencing Center for Infectious Disease"/>
            <person name="Wu L."/>
            <person name="Ma J."/>
        </authorList>
    </citation>
    <scope>NUCLEOTIDE SEQUENCE [LARGE SCALE GENOMIC DNA]</scope>
    <source>
        <strain evidence="6">KCTC 12848</strain>
    </source>
</reference>
<evidence type="ECO:0000256" key="3">
    <source>
        <dbReference type="ARBA" id="ARBA00023163"/>
    </source>
</evidence>
<gene>
    <name evidence="5" type="ORF">ACFSKX_11820</name>
</gene>
<dbReference type="InterPro" id="IPR018060">
    <property type="entry name" value="HTH_AraC"/>
</dbReference>
<dbReference type="Pfam" id="PF12833">
    <property type="entry name" value="HTH_18"/>
    <property type="match status" value="1"/>
</dbReference>
<dbReference type="EMBL" id="JBHUJD010000014">
    <property type="protein sequence ID" value="MFD2311104.1"/>
    <property type="molecule type" value="Genomic_DNA"/>
</dbReference>
<name>A0ABW5EDD1_9GAMM</name>
<dbReference type="Proteomes" id="UP001597425">
    <property type="component" value="Unassembled WGS sequence"/>
</dbReference>
<dbReference type="PROSITE" id="PS01124">
    <property type="entry name" value="HTH_ARAC_FAMILY_2"/>
    <property type="match status" value="1"/>
</dbReference>
<keyword evidence="1" id="KW-0805">Transcription regulation</keyword>
<dbReference type="Gene3D" id="1.10.10.60">
    <property type="entry name" value="Homeodomain-like"/>
    <property type="match status" value="1"/>
</dbReference>
<proteinExistence type="predicted"/>
<organism evidence="5 6">
    <name type="scientific">Microbulbifer halophilus</name>
    <dbReference type="NCBI Taxonomy" id="453963"/>
    <lineage>
        <taxon>Bacteria</taxon>
        <taxon>Pseudomonadati</taxon>
        <taxon>Pseudomonadota</taxon>
        <taxon>Gammaproteobacteria</taxon>
        <taxon>Cellvibrionales</taxon>
        <taxon>Microbulbiferaceae</taxon>
        <taxon>Microbulbifer</taxon>
    </lineage>
</organism>
<evidence type="ECO:0000313" key="6">
    <source>
        <dbReference type="Proteomes" id="UP001597425"/>
    </source>
</evidence>
<accession>A0ABW5EDD1</accession>
<dbReference type="PANTHER" id="PTHR46796:SF13">
    <property type="entry name" value="HTH-TYPE TRANSCRIPTIONAL ACTIVATOR RHAS"/>
    <property type="match status" value="1"/>
</dbReference>
<feature type="domain" description="HTH araC/xylS-type" evidence="4">
    <location>
        <begin position="160"/>
        <end position="261"/>
    </location>
</feature>
<sequence length="269" mass="30766">MAELIPADSFKALHVQTFFPEPRLRPWIQCYWILGGQGGVGTAAREKLYPDAGSSLTIDLSAGQPVITFTSNRVTKVEVFRSNQQLIGVRFNPSGSFYLLDLDPQMFGDRQYVLGGDLQPAWYRSFMSLMDRIYPLTMSGRVAGIRSWLTHRLQKLDAQERDMRTIQGIVAQSKLMNSVPQLCEQLGMNRRTLERKLRRQIGVSPAELIQFGRMYRARYGLIHTPASIGDVAQDCGFFDQAHFTRAFRRYTLETPGSYRKRKVSQIYNK</sequence>
<dbReference type="SUPFAM" id="SSF46689">
    <property type="entry name" value="Homeodomain-like"/>
    <property type="match status" value="1"/>
</dbReference>
<evidence type="ECO:0000259" key="4">
    <source>
        <dbReference type="PROSITE" id="PS01124"/>
    </source>
</evidence>
<keyword evidence="6" id="KW-1185">Reference proteome</keyword>
<keyword evidence="3" id="KW-0804">Transcription</keyword>
<dbReference type="PANTHER" id="PTHR46796">
    <property type="entry name" value="HTH-TYPE TRANSCRIPTIONAL ACTIVATOR RHAS-RELATED"/>
    <property type="match status" value="1"/>
</dbReference>